<dbReference type="RefSeq" id="WP_123645324.1">
    <property type="nucleotide sequence ID" value="NZ_QRAJ01000013.1"/>
</dbReference>
<organism evidence="1 2">
    <name type="scientific">Bifidobacterium mongoliense</name>
    <dbReference type="NCBI Taxonomy" id="518643"/>
    <lineage>
        <taxon>Bacteria</taxon>
        <taxon>Bacillati</taxon>
        <taxon>Actinomycetota</taxon>
        <taxon>Actinomycetes</taxon>
        <taxon>Bifidobacteriales</taxon>
        <taxon>Bifidobacteriaceae</taxon>
        <taxon>Bifidobacterium</taxon>
    </lineage>
</organism>
<evidence type="ECO:0000313" key="1">
    <source>
        <dbReference type="EMBL" id="ROT86257.1"/>
    </source>
</evidence>
<reference evidence="1 2" key="1">
    <citation type="submission" date="2018-07" db="EMBL/GenBank/DDBJ databases">
        <title>The role of parmesan cheese in vectoring bovine microbiota.</title>
        <authorList>
            <person name="Lugli G.A."/>
            <person name="Milani C."/>
        </authorList>
    </citation>
    <scope>NUCLEOTIDE SEQUENCE [LARGE SCALE GENOMIC DNA]</scope>
    <source>
        <strain evidence="1 2">BMONG18</strain>
    </source>
</reference>
<dbReference type="EMBL" id="QRAJ01000013">
    <property type="protein sequence ID" value="ROT86257.1"/>
    <property type="molecule type" value="Genomic_DNA"/>
</dbReference>
<name>A0A423UC38_9BIFI</name>
<protein>
    <submittedName>
        <fullName evidence="1">Uncharacterized protein</fullName>
    </submittedName>
</protein>
<accession>A0A423UC38</accession>
<dbReference type="Proteomes" id="UP000285266">
    <property type="component" value="Unassembled WGS sequence"/>
</dbReference>
<proteinExistence type="predicted"/>
<dbReference type="AlphaFoldDB" id="A0A423UC38"/>
<gene>
    <name evidence="1" type="ORF">BMONG18_1577</name>
</gene>
<comment type="caution">
    <text evidence="1">The sequence shown here is derived from an EMBL/GenBank/DDBJ whole genome shotgun (WGS) entry which is preliminary data.</text>
</comment>
<evidence type="ECO:0000313" key="2">
    <source>
        <dbReference type="Proteomes" id="UP000285266"/>
    </source>
</evidence>
<sequence>MTTIVTPTENTDTQTYPPLVQRLMTVGKGQHIGEWFLSDDMEHVDYDRETFTRTVTTRFSPAIEYRSGTRYLYLLPDYSISVLWTPADYTEFDTYAGTISVPDGYELWVNNAWLVLSDGIGIESELGNWPPATPLHTVTADIASVIATHHGDIESGEPAINLEDYDLQATEPDDADVEEAIIDSAYDCLRYEYGRSVADQWAKEKREAIHQWMLHHDQQVIDSQRKAGDR</sequence>